<organism evidence="8 9">
    <name type="scientific">Myroides odoratus</name>
    <name type="common">Flavobacterium odoratum</name>
    <dbReference type="NCBI Taxonomy" id="256"/>
    <lineage>
        <taxon>Bacteria</taxon>
        <taxon>Pseudomonadati</taxon>
        <taxon>Bacteroidota</taxon>
        <taxon>Flavobacteriia</taxon>
        <taxon>Flavobacteriales</taxon>
        <taxon>Flavobacteriaceae</taxon>
        <taxon>Myroides</taxon>
    </lineage>
</organism>
<evidence type="ECO:0000256" key="6">
    <source>
        <dbReference type="SAM" id="Phobius"/>
    </source>
</evidence>
<keyword evidence="2" id="KW-1003">Cell membrane</keyword>
<dbReference type="PANTHER" id="PTHR43124">
    <property type="entry name" value="PURINE EFFLUX PUMP PBUE"/>
    <property type="match status" value="1"/>
</dbReference>
<keyword evidence="9" id="KW-1185">Reference proteome</keyword>
<dbReference type="Pfam" id="PF07690">
    <property type="entry name" value="MFS_1"/>
    <property type="match status" value="1"/>
</dbReference>
<dbReference type="InterPro" id="IPR050189">
    <property type="entry name" value="MFS_Efflux_Transporters"/>
</dbReference>
<protein>
    <submittedName>
        <fullName evidence="8">MFS transport protein AraJ</fullName>
    </submittedName>
</protein>
<dbReference type="CDD" id="cd17324">
    <property type="entry name" value="MFS_NepI_like"/>
    <property type="match status" value="1"/>
</dbReference>
<dbReference type="Gene3D" id="1.20.1250.20">
    <property type="entry name" value="MFS general substrate transporter like domains"/>
    <property type="match status" value="2"/>
</dbReference>
<evidence type="ECO:0000256" key="1">
    <source>
        <dbReference type="ARBA" id="ARBA00004651"/>
    </source>
</evidence>
<dbReference type="InterPro" id="IPR020846">
    <property type="entry name" value="MFS_dom"/>
</dbReference>
<feature type="transmembrane region" description="Helical" evidence="6">
    <location>
        <begin position="40"/>
        <end position="59"/>
    </location>
</feature>
<accession>A0A378U4W2</accession>
<feature type="transmembrane region" description="Helical" evidence="6">
    <location>
        <begin position="290"/>
        <end position="310"/>
    </location>
</feature>
<keyword evidence="4 6" id="KW-1133">Transmembrane helix</keyword>
<evidence type="ECO:0000256" key="4">
    <source>
        <dbReference type="ARBA" id="ARBA00022989"/>
    </source>
</evidence>
<gene>
    <name evidence="8" type="primary">araJ</name>
    <name evidence="8" type="ORF">NCTC11179_02680</name>
</gene>
<evidence type="ECO:0000259" key="7">
    <source>
        <dbReference type="PROSITE" id="PS50850"/>
    </source>
</evidence>
<feature type="transmembrane region" description="Helical" evidence="6">
    <location>
        <begin position="359"/>
        <end position="376"/>
    </location>
</feature>
<feature type="transmembrane region" description="Helical" evidence="6">
    <location>
        <begin position="159"/>
        <end position="178"/>
    </location>
</feature>
<keyword evidence="3 6" id="KW-0812">Transmembrane</keyword>
<dbReference type="RefSeq" id="WP_115091982.1">
    <property type="nucleotide sequence ID" value="NZ_CP068107.1"/>
</dbReference>
<dbReference type="Proteomes" id="UP000255024">
    <property type="component" value="Unassembled WGS sequence"/>
</dbReference>
<keyword evidence="5 6" id="KW-0472">Membrane</keyword>
<feature type="domain" description="Major facilitator superfamily (MFS) profile" evidence="7">
    <location>
        <begin position="4"/>
        <end position="380"/>
    </location>
</feature>
<comment type="subcellular location">
    <subcellularLocation>
        <location evidence="1">Cell membrane</location>
        <topology evidence="1">Multi-pass membrane protein</topology>
    </subcellularLocation>
</comment>
<evidence type="ECO:0000256" key="3">
    <source>
        <dbReference type="ARBA" id="ARBA00022692"/>
    </source>
</evidence>
<evidence type="ECO:0000313" key="9">
    <source>
        <dbReference type="Proteomes" id="UP000255024"/>
    </source>
</evidence>
<dbReference type="PANTHER" id="PTHR43124:SF6">
    <property type="entry name" value="TRANSPORTER ARAJ-RELATED"/>
    <property type="match status" value="1"/>
</dbReference>
<dbReference type="EMBL" id="UGQL01000002">
    <property type="protein sequence ID" value="STZ69183.1"/>
    <property type="molecule type" value="Genomic_DNA"/>
</dbReference>
<evidence type="ECO:0000313" key="8">
    <source>
        <dbReference type="EMBL" id="STZ69183.1"/>
    </source>
</evidence>
<dbReference type="GO" id="GO:0005886">
    <property type="term" value="C:plasma membrane"/>
    <property type="evidence" value="ECO:0007669"/>
    <property type="project" value="UniProtKB-SubCell"/>
</dbReference>
<dbReference type="GO" id="GO:0022857">
    <property type="term" value="F:transmembrane transporter activity"/>
    <property type="evidence" value="ECO:0007669"/>
    <property type="project" value="InterPro"/>
</dbReference>
<dbReference type="InterPro" id="IPR011701">
    <property type="entry name" value="MFS"/>
</dbReference>
<dbReference type="PROSITE" id="PS50850">
    <property type="entry name" value="MFS"/>
    <property type="match status" value="1"/>
</dbReference>
<feature type="transmembrane region" description="Helical" evidence="6">
    <location>
        <begin position="267"/>
        <end position="284"/>
    </location>
</feature>
<dbReference type="SUPFAM" id="SSF103473">
    <property type="entry name" value="MFS general substrate transporter"/>
    <property type="match status" value="1"/>
</dbReference>
<proteinExistence type="predicted"/>
<feature type="transmembrane region" description="Helical" evidence="6">
    <location>
        <begin position="199"/>
        <end position="223"/>
    </location>
</feature>
<feature type="transmembrane region" description="Helical" evidence="6">
    <location>
        <begin position="331"/>
        <end position="353"/>
    </location>
</feature>
<feature type="transmembrane region" description="Helical" evidence="6">
    <location>
        <begin position="95"/>
        <end position="116"/>
    </location>
</feature>
<name>A0A378U4W2_MYROD</name>
<dbReference type="AlphaFoldDB" id="A0A378U4W2"/>
<feature type="transmembrane region" description="Helical" evidence="6">
    <location>
        <begin position="128"/>
        <end position="147"/>
    </location>
</feature>
<sequence>MNKSLLALAVGGLAIGMTEFSMMGLLPEIAKDLQISIPKAGNFISTYALGVVVGAPLLVMSSNKFAPHKVLMALMLLFSVFHVLFVLSPSYPTLIATRFMSGLPHGAFFGVGSVVATQLAQKGKEAQAVSIMFAGLTTANLAGVPLSTWIGQHYTWREAYTLIASLGVITTLAIYFWIPKLQADTTTNTKKQMAFFKTPLAWILVALISIGTGGLFAWISYIAPMMTNIALIPEANIPIIMTLVGLGMFLGNFVGGKIADTFSPAKAVIFSFSLMAVCLVVVYYTVHIQWMAYAMSLVTGLVAFTIGSPLQMLLIKNAKGSEMLAASAGQACFNIGNALGAFLGGIPITMGFGYNSPEWVGAGMALCGAMLAYLFIQYKKRAESLPQEIQ</sequence>
<feature type="transmembrane region" description="Helical" evidence="6">
    <location>
        <begin position="235"/>
        <end position="255"/>
    </location>
</feature>
<dbReference type="InterPro" id="IPR036259">
    <property type="entry name" value="MFS_trans_sf"/>
</dbReference>
<evidence type="ECO:0000256" key="2">
    <source>
        <dbReference type="ARBA" id="ARBA00022475"/>
    </source>
</evidence>
<evidence type="ECO:0000256" key="5">
    <source>
        <dbReference type="ARBA" id="ARBA00023136"/>
    </source>
</evidence>
<reference evidence="8 9" key="1">
    <citation type="submission" date="2018-06" db="EMBL/GenBank/DDBJ databases">
        <authorList>
            <consortium name="Pathogen Informatics"/>
            <person name="Doyle S."/>
        </authorList>
    </citation>
    <scope>NUCLEOTIDE SEQUENCE [LARGE SCALE GENOMIC DNA]</scope>
    <source>
        <strain evidence="8 9">NCTC11179</strain>
    </source>
</reference>
<feature type="transmembrane region" description="Helical" evidence="6">
    <location>
        <begin position="71"/>
        <end position="89"/>
    </location>
</feature>